<protein>
    <submittedName>
        <fullName evidence="1">Pyridoxamine 5'-phosphate oxidase family protein</fullName>
    </submittedName>
</protein>
<accession>A0A6M1R8I6</accession>
<dbReference type="InterPro" id="IPR024747">
    <property type="entry name" value="Pyridox_Oxase-rel"/>
</dbReference>
<dbReference type="SUPFAM" id="SSF50475">
    <property type="entry name" value="FMN-binding split barrel"/>
    <property type="match status" value="1"/>
</dbReference>
<dbReference type="InterPro" id="IPR012349">
    <property type="entry name" value="Split_barrel_FMN-bd"/>
</dbReference>
<gene>
    <name evidence="1" type="ORF">G5C66_24525</name>
</gene>
<dbReference type="Proteomes" id="UP000483261">
    <property type="component" value="Unassembled WGS sequence"/>
</dbReference>
<keyword evidence="2" id="KW-1185">Reference proteome</keyword>
<reference evidence="1 2" key="1">
    <citation type="submission" date="2020-02" db="EMBL/GenBank/DDBJ databases">
        <title>Whole-genome analyses of novel actinobacteria.</title>
        <authorList>
            <person name="Sahin N."/>
        </authorList>
    </citation>
    <scope>NUCLEOTIDE SEQUENCE [LARGE SCALE GENOMIC DNA]</scope>
    <source>
        <strain evidence="1 2">KC13</strain>
    </source>
</reference>
<name>A0A6M1R8I6_9ACTN</name>
<dbReference type="AlphaFoldDB" id="A0A6M1R8I6"/>
<sequence length="137" mass="15213">MGGTGVSHLEELTVEESWRLAADSQISRIGWTGPRGPVVLPVNHAMHDKTVWIRTSAHSSMAEQIDESAVALLVDDLDPDTHVGWSVQFKGRAEILYREDQIPEVVKGLHSWPAGPRPLWVRLHPKEVTGRRLVADA</sequence>
<dbReference type="Gene3D" id="2.30.110.10">
    <property type="entry name" value="Electron Transport, Fmn-binding Protein, Chain A"/>
    <property type="match status" value="1"/>
</dbReference>
<evidence type="ECO:0000313" key="1">
    <source>
        <dbReference type="EMBL" id="NGN95892.1"/>
    </source>
</evidence>
<comment type="caution">
    <text evidence="1">The sequence shown here is derived from an EMBL/GenBank/DDBJ whole genome shotgun (WGS) entry which is preliminary data.</text>
</comment>
<proteinExistence type="predicted"/>
<dbReference type="Pfam" id="PF12900">
    <property type="entry name" value="Pyridox_ox_2"/>
    <property type="match status" value="1"/>
</dbReference>
<organism evidence="1 2">
    <name type="scientific">Nocardioides turkmenicus</name>
    <dbReference type="NCBI Taxonomy" id="2711220"/>
    <lineage>
        <taxon>Bacteria</taxon>
        <taxon>Bacillati</taxon>
        <taxon>Actinomycetota</taxon>
        <taxon>Actinomycetes</taxon>
        <taxon>Propionibacteriales</taxon>
        <taxon>Nocardioidaceae</taxon>
        <taxon>Nocardioides</taxon>
    </lineage>
</organism>
<evidence type="ECO:0000313" key="2">
    <source>
        <dbReference type="Proteomes" id="UP000483261"/>
    </source>
</evidence>
<dbReference type="EMBL" id="JAALAA010000032">
    <property type="protein sequence ID" value="NGN95892.1"/>
    <property type="molecule type" value="Genomic_DNA"/>
</dbReference>